<protein>
    <recommendedName>
        <fullName evidence="6">1-phosphatidylinositol 4-kinase</fullName>
        <ecNumber evidence="6">2.7.1.67</ecNumber>
    </recommendedName>
</protein>
<evidence type="ECO:0000256" key="8">
    <source>
        <dbReference type="ARBA" id="ARBA00022475"/>
    </source>
</evidence>
<keyword evidence="14" id="KW-0472">Membrane</keyword>
<evidence type="ECO:0000256" key="14">
    <source>
        <dbReference type="ARBA" id="ARBA00023136"/>
    </source>
</evidence>
<evidence type="ECO:0000256" key="11">
    <source>
        <dbReference type="ARBA" id="ARBA00022737"/>
    </source>
</evidence>
<evidence type="ECO:0000256" key="7">
    <source>
        <dbReference type="ARBA" id="ARBA00022473"/>
    </source>
</evidence>
<dbReference type="PANTHER" id="PTHR10048:SF22">
    <property type="entry name" value="PHOSPHATIDYLINOSITOL 4-KINASE BETA"/>
    <property type="match status" value="1"/>
</dbReference>
<dbReference type="GO" id="GO:0048768">
    <property type="term" value="P:root hair cell tip growth"/>
    <property type="evidence" value="ECO:0007669"/>
    <property type="project" value="UniProtKB-ARBA"/>
</dbReference>
<keyword evidence="19" id="KW-1185">Reference proteome</keyword>
<dbReference type="InterPro" id="IPR036940">
    <property type="entry name" value="PI3/4_kinase_cat_sf"/>
</dbReference>
<comment type="caution">
    <text evidence="18">The sequence shown here is derived from an EMBL/GenBank/DDBJ whole genome shotgun (WGS) entry which is preliminary data.</text>
</comment>
<comment type="similarity">
    <text evidence="5">Belongs to the PI3/PI4-kinase family. Type III PI4K subfamily.</text>
</comment>
<dbReference type="PROSITE" id="PS50290">
    <property type="entry name" value="PI3_4_KINASE_3"/>
    <property type="match status" value="1"/>
</dbReference>
<dbReference type="GO" id="GO:0005794">
    <property type="term" value="C:Golgi apparatus"/>
    <property type="evidence" value="ECO:0007669"/>
    <property type="project" value="UniProtKB-SubCell"/>
</dbReference>
<name>A0A9Q0F6P0_9ROSI</name>
<gene>
    <name evidence="18" type="primary">PI4KB1</name>
    <name evidence="18" type="ORF">Tsubulata_011173</name>
</gene>
<dbReference type="GO" id="GO:0048015">
    <property type="term" value="P:phosphatidylinositol-mediated signaling"/>
    <property type="evidence" value="ECO:0007669"/>
    <property type="project" value="TreeGrafter"/>
</dbReference>
<sequence>MVRLLGLSLRESDESPREITASRGTALTSESGENGWLIRFFDSAFFCEWIAVSYLYKHDHAGVRDYLCNRMYTLPLSGIESYLFQICYMMIHKPSPSLDKFVIDMCSKSLLIALKVHWFLLAELEDSDDNEGISRIQEKCQIAATLMGEWSPLVRPRNESSGSPGSKNQVLNKLLSSKQRLLSLASSPPSAVQKSMSFSPSSGSNLNEEPEENKIFKKFISGPKLFRKSVDKDEEESEKDGFFKRLLRDSSKGDEDELTASSEGFFKRLLRDGSKGEGRGDAKGEFEELTSSSDGFFKRLLKDGSKGDGKGDDEELASSSEGFFKRLLKDSSKGEAKGDEEELTSSSEGFFKRLLRDSSRGEGKGEAKGEDDEFTTSSEGFFKRLFRDGKPDGDDKSLSKSVEEDEKDGFFKKFFKDKEDKKDGTDRNEDEEKMKSEERYSKSFEDDEKEGFFRKLFKDKSEEKKDGIDKADEGNVNTEEEETLDFSLFRRLFRVHPEEMKSTAANENGNSSGMFESSPGTENFFRKLFKDRDRSVEDSELFGSKKNKEKCPGSPKQRHEKANAKPPLPNNTASQFRKGAYHESLDFVLSLCETSYGLVDVFPVEDRKSALHESLAEINLHLAESQNNGGICFPMGKGMYRVVHIPEDEAVLLNSREKAPYLICVEVLKCEIPSNTKDMHGAQKLSKGGIPLANGDAFLPKPPPWAYPLWTAQEAYRNSSDRMSVSTAQAIDQAMSHSSEAKSKFVTVSLSVEKQLLSQSAGIESPDSPTGINHSSWRQRVGSDLEWVRVVLIANPGARMEDIGDQGPPRRKEHRRVPSTIAFEEVKAAAAKGEAPPGLPLKGAGQDSSDAKPVVNGVSPKASDALSGELWEVKKERIRKASVYGKLPGWDLRSVIVKSGDDCRQEHLAVQLISHFYDIFQEAGLPLWLRPYEVLVTSSYTALIETIPDTASLHSIKSRYPNITSLRDFFVAKYGDNTPSFKLAQRNFVESMAGYSLVCYLLQVKDRHNGNLLMDEEGHIIHIDFGFMLSNSPGGVNFESAPFKLTRELLEVMDSDAEGIPSEFFDYFKVLCIQGFLTCRKHAERVILLVEMLQDSGFPCFKGGPRTIQNLRKRFHLSLTEEQCVSLVLSLISSSLDAWRTRQYDYYQRVLNGIL</sequence>
<dbReference type="PROSITE" id="PS51545">
    <property type="entry name" value="PIK_HELICAL"/>
    <property type="match status" value="1"/>
</dbReference>
<dbReference type="InterPro" id="IPR000403">
    <property type="entry name" value="PI3/4_kinase_cat_dom"/>
</dbReference>
<feature type="region of interest" description="Disordered" evidence="15">
    <location>
        <begin position="462"/>
        <end position="481"/>
    </location>
</feature>
<dbReference type="InterPro" id="IPR001263">
    <property type="entry name" value="PI3K_accessory_dom"/>
</dbReference>
<evidence type="ECO:0000256" key="9">
    <source>
        <dbReference type="ARBA" id="ARBA00022553"/>
    </source>
</evidence>
<feature type="region of interest" description="Disordered" evidence="15">
    <location>
        <begin position="832"/>
        <end position="852"/>
    </location>
</feature>
<dbReference type="SUPFAM" id="SSF48371">
    <property type="entry name" value="ARM repeat"/>
    <property type="match status" value="1"/>
</dbReference>
<evidence type="ECO:0000256" key="5">
    <source>
        <dbReference type="ARBA" id="ARBA00006209"/>
    </source>
</evidence>
<feature type="compositionally biased region" description="Polar residues" evidence="15">
    <location>
        <begin position="192"/>
        <end position="207"/>
    </location>
</feature>
<keyword evidence="7" id="KW-0217">Developmental protein</keyword>
<evidence type="ECO:0000256" key="15">
    <source>
        <dbReference type="SAM" id="MobiDB-lite"/>
    </source>
</evidence>
<evidence type="ECO:0000313" key="19">
    <source>
        <dbReference type="Proteomes" id="UP001141552"/>
    </source>
</evidence>
<dbReference type="Proteomes" id="UP001141552">
    <property type="component" value="Unassembled WGS sequence"/>
</dbReference>
<keyword evidence="9" id="KW-0597">Phosphoprotein</keyword>
<dbReference type="AlphaFoldDB" id="A0A9Q0F6P0"/>
<feature type="domain" description="PI3K/PI4K catalytic" evidence="16">
    <location>
        <begin position="872"/>
        <end position="1140"/>
    </location>
</feature>
<evidence type="ECO:0000256" key="4">
    <source>
        <dbReference type="ARBA" id="ARBA00004601"/>
    </source>
</evidence>
<dbReference type="InterPro" id="IPR011009">
    <property type="entry name" value="Kinase-like_dom_sf"/>
</dbReference>
<keyword evidence="8" id="KW-1003">Cell membrane</keyword>
<dbReference type="Gene3D" id="1.10.1070.11">
    <property type="entry name" value="Phosphatidylinositol 3-/4-kinase, catalytic domain"/>
    <property type="match status" value="1"/>
</dbReference>
<dbReference type="PROSITE" id="PS00916">
    <property type="entry name" value="PI3_4_KINASE_2"/>
    <property type="match status" value="1"/>
</dbReference>
<keyword evidence="10" id="KW-0808">Transferase</keyword>
<dbReference type="InterPro" id="IPR018936">
    <property type="entry name" value="PI3/4_kinase_CS"/>
</dbReference>
<dbReference type="InterPro" id="IPR057754">
    <property type="entry name" value="PI4-kinase_beta/PIK1_cat"/>
</dbReference>
<reference evidence="18" key="1">
    <citation type="submission" date="2022-02" db="EMBL/GenBank/DDBJ databases">
        <authorList>
            <person name="Henning P.M."/>
            <person name="McCubbin A.G."/>
            <person name="Shore J.S."/>
        </authorList>
    </citation>
    <scope>NUCLEOTIDE SEQUENCE</scope>
    <source>
        <strain evidence="18">F60SS</strain>
        <tissue evidence="18">Leaves</tissue>
    </source>
</reference>
<dbReference type="Pfam" id="PF21245">
    <property type="entry name" value="PI4KB-PIK1_PIK"/>
    <property type="match status" value="1"/>
</dbReference>
<dbReference type="SMART" id="SM00146">
    <property type="entry name" value="PI3Kc"/>
    <property type="match status" value="1"/>
</dbReference>
<dbReference type="GO" id="GO:0046854">
    <property type="term" value="P:phosphatidylinositol phosphate biosynthetic process"/>
    <property type="evidence" value="ECO:0007669"/>
    <property type="project" value="InterPro"/>
</dbReference>
<evidence type="ECO:0000256" key="12">
    <source>
        <dbReference type="ARBA" id="ARBA00022777"/>
    </source>
</evidence>
<dbReference type="GO" id="GO:0009860">
    <property type="term" value="P:pollen tube growth"/>
    <property type="evidence" value="ECO:0007669"/>
    <property type="project" value="UniProtKB-ARBA"/>
</dbReference>
<dbReference type="GO" id="GO:0004430">
    <property type="term" value="F:1-phosphatidylinositol 4-kinase activity"/>
    <property type="evidence" value="ECO:0007669"/>
    <property type="project" value="UniProtKB-EC"/>
</dbReference>
<proteinExistence type="inferred from homology"/>
<evidence type="ECO:0000256" key="13">
    <source>
        <dbReference type="ARBA" id="ARBA00023034"/>
    </source>
</evidence>
<dbReference type="GO" id="GO:0005886">
    <property type="term" value="C:plasma membrane"/>
    <property type="evidence" value="ECO:0007669"/>
    <property type="project" value="UniProtKB-SubCell"/>
</dbReference>
<dbReference type="InterPro" id="IPR049160">
    <property type="entry name" value="PI4KB-PIK1_PIK"/>
</dbReference>
<evidence type="ECO:0000259" key="16">
    <source>
        <dbReference type="PROSITE" id="PS50290"/>
    </source>
</evidence>
<comment type="subcellular location">
    <subcellularLocation>
        <location evidence="3">Cell membrane</location>
    </subcellularLocation>
    <subcellularLocation>
        <location evidence="2">Cytoplasmic vesicle membrane</location>
        <topology evidence="2">Peripheral membrane protein</topology>
        <orientation evidence="2">Cytoplasmic side</orientation>
    </subcellularLocation>
    <subcellularLocation>
        <location evidence="4">Golgi apparatus</location>
        <location evidence="4">trans-Golgi network</location>
    </subcellularLocation>
</comment>
<dbReference type="InterPro" id="IPR016024">
    <property type="entry name" value="ARM-type_fold"/>
</dbReference>
<evidence type="ECO:0000256" key="3">
    <source>
        <dbReference type="ARBA" id="ARBA00004236"/>
    </source>
</evidence>
<dbReference type="FunFam" id="1.10.1070.11:FF:000019">
    <property type="entry name" value="Phosphatidylinositol 4-kinase beta 1"/>
    <property type="match status" value="1"/>
</dbReference>
<evidence type="ECO:0000256" key="1">
    <source>
        <dbReference type="ARBA" id="ARBA00001686"/>
    </source>
</evidence>
<evidence type="ECO:0000256" key="10">
    <source>
        <dbReference type="ARBA" id="ARBA00022679"/>
    </source>
</evidence>
<feature type="compositionally biased region" description="Basic and acidic residues" evidence="15">
    <location>
        <begin position="462"/>
        <end position="473"/>
    </location>
</feature>
<dbReference type="Gene3D" id="3.30.1010.10">
    <property type="entry name" value="Phosphatidylinositol 3-kinase Catalytic Subunit, Chain A, domain 4"/>
    <property type="match status" value="1"/>
</dbReference>
<dbReference type="Pfam" id="PF00454">
    <property type="entry name" value="PI3_PI4_kinase"/>
    <property type="match status" value="1"/>
</dbReference>
<feature type="region of interest" description="Disordered" evidence="15">
    <location>
        <begin position="186"/>
        <end position="210"/>
    </location>
</feature>
<dbReference type="SUPFAM" id="SSF56112">
    <property type="entry name" value="Protein kinase-like (PK-like)"/>
    <property type="match status" value="1"/>
</dbReference>
<evidence type="ECO:0000256" key="2">
    <source>
        <dbReference type="ARBA" id="ARBA00004180"/>
    </source>
</evidence>
<accession>A0A9Q0F6P0</accession>
<feature type="region of interest" description="Disordered" evidence="15">
    <location>
        <begin position="420"/>
        <end position="447"/>
    </location>
</feature>
<feature type="compositionally biased region" description="Basic and acidic residues" evidence="15">
    <location>
        <begin position="350"/>
        <end position="368"/>
    </location>
</feature>
<keyword evidence="13" id="KW-0333">Golgi apparatus</keyword>
<keyword evidence="12" id="KW-0418">Kinase</keyword>
<keyword evidence="11" id="KW-0677">Repeat</keyword>
<dbReference type="EMBL" id="JAKUCV010006776">
    <property type="protein sequence ID" value="KAJ4825940.1"/>
    <property type="molecule type" value="Genomic_DNA"/>
</dbReference>
<comment type="catalytic activity">
    <reaction evidence="1">
        <text>a 1,2-diacyl-sn-glycero-3-phospho-(1D-myo-inositol) + ATP = a 1,2-diacyl-sn-glycero-3-phospho-(1D-myo-inositol 4-phosphate) + ADP + H(+)</text>
        <dbReference type="Rhea" id="RHEA:19877"/>
        <dbReference type="ChEBI" id="CHEBI:15378"/>
        <dbReference type="ChEBI" id="CHEBI:30616"/>
        <dbReference type="ChEBI" id="CHEBI:57880"/>
        <dbReference type="ChEBI" id="CHEBI:58178"/>
        <dbReference type="ChEBI" id="CHEBI:456216"/>
        <dbReference type="EC" id="2.7.1.67"/>
    </reaction>
</comment>
<feature type="domain" description="PIK helical" evidence="17">
    <location>
        <begin position="1"/>
        <end position="143"/>
    </location>
</feature>
<dbReference type="OrthoDB" id="10264149at2759"/>
<dbReference type="EC" id="2.7.1.67" evidence="6"/>
<dbReference type="PANTHER" id="PTHR10048">
    <property type="entry name" value="PHOSPHATIDYLINOSITOL KINASE"/>
    <property type="match status" value="1"/>
</dbReference>
<feature type="region of interest" description="Disordered" evidence="15">
    <location>
        <begin position="537"/>
        <end position="574"/>
    </location>
</feature>
<dbReference type="InterPro" id="IPR015433">
    <property type="entry name" value="PI3/4_kinase"/>
</dbReference>
<dbReference type="GO" id="GO:0030659">
    <property type="term" value="C:cytoplasmic vesicle membrane"/>
    <property type="evidence" value="ECO:0007669"/>
    <property type="project" value="UniProtKB-SubCell"/>
</dbReference>
<dbReference type="PROSITE" id="PS00915">
    <property type="entry name" value="PI3_4_KINASE_1"/>
    <property type="match status" value="1"/>
</dbReference>
<feature type="region of interest" description="Disordered" evidence="15">
    <location>
        <begin position="331"/>
        <end position="405"/>
    </location>
</feature>
<evidence type="ECO:0000259" key="17">
    <source>
        <dbReference type="PROSITE" id="PS51545"/>
    </source>
</evidence>
<reference evidence="18" key="2">
    <citation type="journal article" date="2023" name="Plants (Basel)">
        <title>Annotation of the Turnera subulata (Passifloraceae) Draft Genome Reveals the S-Locus Evolved after the Divergence of Turneroideae from Passifloroideae in a Stepwise Manner.</title>
        <authorList>
            <person name="Henning P.M."/>
            <person name="Roalson E.H."/>
            <person name="Mir W."/>
            <person name="McCubbin A.G."/>
            <person name="Shore J.S."/>
        </authorList>
    </citation>
    <scope>NUCLEOTIDE SEQUENCE</scope>
    <source>
        <strain evidence="18">F60SS</strain>
    </source>
</reference>
<organism evidence="18 19">
    <name type="scientific">Turnera subulata</name>
    <dbReference type="NCBI Taxonomy" id="218843"/>
    <lineage>
        <taxon>Eukaryota</taxon>
        <taxon>Viridiplantae</taxon>
        <taxon>Streptophyta</taxon>
        <taxon>Embryophyta</taxon>
        <taxon>Tracheophyta</taxon>
        <taxon>Spermatophyta</taxon>
        <taxon>Magnoliopsida</taxon>
        <taxon>eudicotyledons</taxon>
        <taxon>Gunneridae</taxon>
        <taxon>Pentapetalae</taxon>
        <taxon>rosids</taxon>
        <taxon>fabids</taxon>
        <taxon>Malpighiales</taxon>
        <taxon>Passifloraceae</taxon>
        <taxon>Turnera</taxon>
    </lineage>
</organism>
<dbReference type="FunFam" id="3.30.1010.10:FF:000018">
    <property type="entry name" value="phosphatidylinositol 4-kinase beta 1"/>
    <property type="match status" value="1"/>
</dbReference>
<dbReference type="CDD" id="cd05168">
    <property type="entry name" value="PI4Kc_III_beta"/>
    <property type="match status" value="1"/>
</dbReference>
<evidence type="ECO:0000313" key="18">
    <source>
        <dbReference type="EMBL" id="KAJ4825940.1"/>
    </source>
</evidence>
<evidence type="ECO:0000256" key="6">
    <source>
        <dbReference type="ARBA" id="ARBA00012169"/>
    </source>
</evidence>
<feature type="compositionally biased region" description="Basic and acidic residues" evidence="15">
    <location>
        <begin position="381"/>
        <end position="405"/>
    </location>
</feature>